<dbReference type="EnsemblMetazoa" id="G16389.1">
    <property type="protein sequence ID" value="G16389.1:cds"/>
    <property type="gene ID" value="G16389"/>
</dbReference>
<dbReference type="Proteomes" id="UP000005408">
    <property type="component" value="Unassembled WGS sequence"/>
</dbReference>
<dbReference type="AlphaFoldDB" id="A0A8W8IZP3"/>
<evidence type="ECO:0000313" key="2">
    <source>
        <dbReference type="EnsemblMetazoa" id="G16389.1:cds"/>
    </source>
</evidence>
<evidence type="ECO:0000259" key="1">
    <source>
        <dbReference type="Pfam" id="PF14291"/>
    </source>
</evidence>
<sequence>MGSKRGTLLIHEESNATKTLLLRHRCSWQRNIPFIGHRWDTITKREDGNFDYFVHWLAKEKPILKAHLENATYTAKYLSPDIQNELIELAGEEVLSSILSNARNAKWFSIMADECADVSNIEQMAICIRYVNEDNDVN</sequence>
<dbReference type="PANTHER" id="PTHR45749:SF21">
    <property type="entry name" value="DUF4371 DOMAIN-CONTAINING PROTEIN"/>
    <property type="match status" value="1"/>
</dbReference>
<protein>
    <recommendedName>
        <fullName evidence="1">DUF4371 domain-containing protein</fullName>
    </recommendedName>
</protein>
<name>A0A8W8IZP3_MAGGI</name>
<reference evidence="2" key="1">
    <citation type="submission" date="2022-08" db="UniProtKB">
        <authorList>
            <consortium name="EnsemblMetazoa"/>
        </authorList>
    </citation>
    <scope>IDENTIFICATION</scope>
    <source>
        <strain evidence="2">05x7-T-G4-1.051#20</strain>
    </source>
</reference>
<keyword evidence="3" id="KW-1185">Reference proteome</keyword>
<dbReference type="InterPro" id="IPR025398">
    <property type="entry name" value="DUF4371"/>
</dbReference>
<dbReference type="PANTHER" id="PTHR45749">
    <property type="match status" value="1"/>
</dbReference>
<feature type="domain" description="DUF4371" evidence="1">
    <location>
        <begin position="29"/>
        <end position="133"/>
    </location>
</feature>
<evidence type="ECO:0000313" key="3">
    <source>
        <dbReference type="Proteomes" id="UP000005408"/>
    </source>
</evidence>
<accession>A0A8W8IZP3</accession>
<proteinExistence type="predicted"/>
<organism evidence="2 3">
    <name type="scientific">Magallana gigas</name>
    <name type="common">Pacific oyster</name>
    <name type="synonym">Crassostrea gigas</name>
    <dbReference type="NCBI Taxonomy" id="29159"/>
    <lineage>
        <taxon>Eukaryota</taxon>
        <taxon>Metazoa</taxon>
        <taxon>Spiralia</taxon>
        <taxon>Lophotrochozoa</taxon>
        <taxon>Mollusca</taxon>
        <taxon>Bivalvia</taxon>
        <taxon>Autobranchia</taxon>
        <taxon>Pteriomorphia</taxon>
        <taxon>Ostreida</taxon>
        <taxon>Ostreoidea</taxon>
        <taxon>Ostreidae</taxon>
        <taxon>Magallana</taxon>
    </lineage>
</organism>
<dbReference type="Pfam" id="PF14291">
    <property type="entry name" value="DUF4371"/>
    <property type="match status" value="1"/>
</dbReference>